<comment type="caution">
    <text evidence="2">The sequence shown here is derived from an EMBL/GenBank/DDBJ whole genome shotgun (WGS) entry which is preliminary data.</text>
</comment>
<sequence>MAILEELATFAREAQKRADQTPRNPPSSSKITPVSDSDDDRKSSDNDDSETEEFTNATETQASDEVSAVQTNDDSKPAVVQGGESSDGATEEKFSPEEEASLLAESDALKTLGNSLFGDQAYEEAILKYNAALEVCPVYLAKPRSVLHSNISACYAKQEKWKKCVDACNESLKLDPDYMKPLLRRAMANEKIGTWSSLQIAMDDLKHAQELKPARENQLAMARLEPKIAEAQKAETAEMIGKLKELGNGILKPFGLSTDMFKMQPDGKGGYSMNFSK</sequence>
<dbReference type="Gene3D" id="1.25.40.10">
    <property type="entry name" value="Tetratricopeptide repeat domain"/>
    <property type="match status" value="1"/>
</dbReference>
<dbReference type="GeneID" id="90040619"/>
<reference evidence="2 3" key="1">
    <citation type="submission" date="2024-03" db="EMBL/GenBank/DDBJ databases">
        <title>Genome-scale model development and genomic sequencing of the oleaginous clade Lipomyces.</title>
        <authorList>
            <consortium name="Lawrence Berkeley National Laboratory"/>
            <person name="Czajka J.J."/>
            <person name="Han Y."/>
            <person name="Kim J."/>
            <person name="Mondo S.J."/>
            <person name="Hofstad B.A."/>
            <person name="Robles A."/>
            <person name="Haridas S."/>
            <person name="Riley R."/>
            <person name="LaButti K."/>
            <person name="Pangilinan J."/>
            <person name="Andreopoulos W."/>
            <person name="Lipzen A."/>
            <person name="Yan J."/>
            <person name="Wang M."/>
            <person name="Ng V."/>
            <person name="Grigoriev I.V."/>
            <person name="Spatafora J.W."/>
            <person name="Magnuson J.K."/>
            <person name="Baker S.E."/>
            <person name="Pomraning K.R."/>
        </authorList>
    </citation>
    <scope>NUCLEOTIDE SEQUENCE [LARGE SCALE GENOMIC DNA]</scope>
    <source>
        <strain evidence="2 3">Phaff 52-87</strain>
    </source>
</reference>
<protein>
    <submittedName>
        <fullName evidence="2">Uncharacterized protein</fullName>
    </submittedName>
</protein>
<dbReference type="PANTHER" id="PTHR46014:SF1">
    <property type="entry name" value="TETRATRICOPEPTIDE REPEAT PROTEIN 1"/>
    <property type="match status" value="1"/>
</dbReference>
<name>A0ABR1FEJ5_9ASCO</name>
<dbReference type="InterPro" id="IPR011990">
    <property type="entry name" value="TPR-like_helical_dom_sf"/>
</dbReference>
<proteinExistence type="predicted"/>
<accession>A0ABR1FEJ5</accession>
<evidence type="ECO:0000313" key="3">
    <source>
        <dbReference type="Proteomes" id="UP001498771"/>
    </source>
</evidence>
<dbReference type="RefSeq" id="XP_064771299.1">
    <property type="nucleotide sequence ID" value="XM_064915107.1"/>
</dbReference>
<dbReference type="EMBL" id="JBBJBU010000001">
    <property type="protein sequence ID" value="KAK7208266.1"/>
    <property type="molecule type" value="Genomic_DNA"/>
</dbReference>
<evidence type="ECO:0000313" key="2">
    <source>
        <dbReference type="EMBL" id="KAK7208266.1"/>
    </source>
</evidence>
<gene>
    <name evidence="2" type="ORF">BZA70DRAFT_42022</name>
</gene>
<feature type="region of interest" description="Disordered" evidence="1">
    <location>
        <begin position="1"/>
        <end position="101"/>
    </location>
</feature>
<evidence type="ECO:0000256" key="1">
    <source>
        <dbReference type="SAM" id="MobiDB-lite"/>
    </source>
</evidence>
<dbReference type="InterPro" id="IPR052769">
    <property type="entry name" value="TPR_domain_protein"/>
</dbReference>
<dbReference type="SMART" id="SM00028">
    <property type="entry name" value="TPR"/>
    <property type="match status" value="2"/>
</dbReference>
<feature type="compositionally biased region" description="Polar residues" evidence="1">
    <location>
        <begin position="54"/>
        <end position="72"/>
    </location>
</feature>
<dbReference type="InterPro" id="IPR019734">
    <property type="entry name" value="TPR_rpt"/>
</dbReference>
<dbReference type="SUPFAM" id="SSF48452">
    <property type="entry name" value="TPR-like"/>
    <property type="match status" value="1"/>
</dbReference>
<dbReference type="PANTHER" id="PTHR46014">
    <property type="entry name" value="TETRATRICOPEPTIDE REPEAT PROTEIN 1"/>
    <property type="match status" value="1"/>
</dbReference>
<organism evidence="2 3">
    <name type="scientific">Myxozyma melibiosi</name>
    <dbReference type="NCBI Taxonomy" id="54550"/>
    <lineage>
        <taxon>Eukaryota</taxon>
        <taxon>Fungi</taxon>
        <taxon>Dikarya</taxon>
        <taxon>Ascomycota</taxon>
        <taxon>Saccharomycotina</taxon>
        <taxon>Lipomycetes</taxon>
        <taxon>Lipomycetales</taxon>
        <taxon>Lipomycetaceae</taxon>
        <taxon>Myxozyma</taxon>
    </lineage>
</organism>
<keyword evidence="3" id="KW-1185">Reference proteome</keyword>
<dbReference type="Proteomes" id="UP001498771">
    <property type="component" value="Unassembled WGS sequence"/>
</dbReference>